<feature type="domain" description="DUF6888" evidence="1">
    <location>
        <begin position="1"/>
        <end position="54"/>
    </location>
</feature>
<protein>
    <recommendedName>
        <fullName evidence="1">DUF6888 domain-containing protein</fullName>
    </recommendedName>
</protein>
<dbReference type="AlphaFoldDB" id="A0A2T1GM15"/>
<dbReference type="OrthoDB" id="535637at2"/>
<comment type="caution">
    <text evidence="2">The sequence shown here is derived from an EMBL/GenBank/DDBJ whole genome shotgun (WGS) entry which is preliminary data.</text>
</comment>
<organism evidence="2 3">
    <name type="scientific">Chamaesiphon polymorphus CCALA 037</name>
    <dbReference type="NCBI Taxonomy" id="2107692"/>
    <lineage>
        <taxon>Bacteria</taxon>
        <taxon>Bacillati</taxon>
        <taxon>Cyanobacteriota</taxon>
        <taxon>Cyanophyceae</taxon>
        <taxon>Gomontiellales</taxon>
        <taxon>Chamaesiphonaceae</taxon>
        <taxon>Chamaesiphon</taxon>
    </lineage>
</organism>
<evidence type="ECO:0000259" key="1">
    <source>
        <dbReference type="Pfam" id="PF21828"/>
    </source>
</evidence>
<evidence type="ECO:0000313" key="2">
    <source>
        <dbReference type="EMBL" id="PSB58931.1"/>
    </source>
</evidence>
<dbReference type="RefSeq" id="WP_106300125.1">
    <property type="nucleotide sequence ID" value="NZ_PVWO01000019.1"/>
</dbReference>
<accession>A0A2T1GM15</accession>
<gene>
    <name evidence="2" type="ORF">C7B77_02860</name>
</gene>
<keyword evidence="3" id="KW-1185">Reference proteome</keyword>
<proteinExistence type="predicted"/>
<dbReference type="Pfam" id="PF21828">
    <property type="entry name" value="DUF6888"/>
    <property type="match status" value="1"/>
</dbReference>
<dbReference type="InterPro" id="IPR054181">
    <property type="entry name" value="DUF6888"/>
</dbReference>
<name>A0A2T1GM15_9CYAN</name>
<sequence length="61" mass="6976">MHTPEQMACIQVCQALSSFYPDIHLFRFDAERGEIYILAGESLGITIFNNGFWEFDNDTTA</sequence>
<dbReference type="EMBL" id="PVWO01000019">
    <property type="protein sequence ID" value="PSB58931.1"/>
    <property type="molecule type" value="Genomic_DNA"/>
</dbReference>
<evidence type="ECO:0000313" key="3">
    <source>
        <dbReference type="Proteomes" id="UP000238937"/>
    </source>
</evidence>
<reference evidence="2 3" key="1">
    <citation type="submission" date="2018-03" db="EMBL/GenBank/DDBJ databases">
        <title>The ancient ancestry and fast evolution of plastids.</title>
        <authorList>
            <person name="Moore K.R."/>
            <person name="Magnabosco C."/>
            <person name="Momper L."/>
            <person name="Gold D.A."/>
            <person name="Bosak T."/>
            <person name="Fournier G.P."/>
        </authorList>
    </citation>
    <scope>NUCLEOTIDE SEQUENCE [LARGE SCALE GENOMIC DNA]</scope>
    <source>
        <strain evidence="2 3">CCALA 037</strain>
    </source>
</reference>
<dbReference type="Proteomes" id="UP000238937">
    <property type="component" value="Unassembled WGS sequence"/>
</dbReference>